<evidence type="ECO:0000256" key="1">
    <source>
        <dbReference type="ARBA" id="ARBA00000707"/>
    </source>
</evidence>
<keyword evidence="13" id="KW-0472">Membrane</keyword>
<dbReference type="FunFam" id="6.10.140.2220:FF:000006">
    <property type="entry name" value="Ubiquitin carboxyl-terminal hydrolase 15"/>
    <property type="match status" value="1"/>
</dbReference>
<dbReference type="CDD" id="cd02661">
    <property type="entry name" value="Peptidase_C19E"/>
    <property type="match status" value="1"/>
</dbReference>
<dbReference type="OMA" id="PRADHHK"/>
<reference evidence="17" key="2">
    <citation type="submission" date="2017-02" db="EMBL/GenBank/DDBJ databases">
        <title>Sunflower complete genome.</title>
        <authorList>
            <person name="Langlade N."/>
            <person name="Munos S."/>
        </authorList>
    </citation>
    <scope>NUCLEOTIDE SEQUENCE [LARGE SCALE GENOMIC DNA]</scope>
    <source>
        <tissue evidence="17">Leaves</tissue>
    </source>
</reference>
<evidence type="ECO:0000256" key="11">
    <source>
        <dbReference type="PROSITE-ProRule" id="PRU00134"/>
    </source>
</evidence>
<evidence type="ECO:0000256" key="3">
    <source>
        <dbReference type="ARBA" id="ARBA00012759"/>
    </source>
</evidence>
<proteinExistence type="inferred from homology"/>
<evidence type="ECO:0000313" key="17">
    <source>
        <dbReference type="EMBL" id="OTG05438.1"/>
    </source>
</evidence>
<evidence type="ECO:0000256" key="9">
    <source>
        <dbReference type="ARBA" id="ARBA00022807"/>
    </source>
</evidence>
<keyword evidence="9" id="KW-0788">Thiol protease</keyword>
<evidence type="ECO:0000256" key="8">
    <source>
        <dbReference type="ARBA" id="ARBA00022801"/>
    </source>
</evidence>
<dbReference type="InterPro" id="IPR038765">
    <property type="entry name" value="Papain-like_cys_pep_sf"/>
</dbReference>
<dbReference type="InterPro" id="IPR002893">
    <property type="entry name" value="Znf_MYND"/>
</dbReference>
<keyword evidence="8 16" id="KW-0378">Hydrolase</keyword>
<dbReference type="GO" id="GO:0005634">
    <property type="term" value="C:nucleus"/>
    <property type="evidence" value="ECO:0000318"/>
    <property type="project" value="GO_Central"/>
</dbReference>
<dbReference type="SUPFAM" id="SSF144232">
    <property type="entry name" value="HIT/MYND zinc finger-like"/>
    <property type="match status" value="1"/>
</dbReference>
<evidence type="ECO:0000313" key="18">
    <source>
        <dbReference type="Proteomes" id="UP000215914"/>
    </source>
</evidence>
<dbReference type="PANTHER" id="PTHR24006:SF685">
    <property type="entry name" value="UBIQUITIN CARBOXYL-TERMINAL HYDROLASE 15"/>
    <property type="match status" value="1"/>
</dbReference>
<dbReference type="AlphaFoldDB" id="A0A251T2V1"/>
<dbReference type="EMBL" id="CM007901">
    <property type="protein sequence ID" value="OTG05438.1"/>
    <property type="molecule type" value="Genomic_DNA"/>
</dbReference>
<feature type="compositionally biased region" description="Basic and acidic residues" evidence="12">
    <location>
        <begin position="180"/>
        <end position="200"/>
    </location>
</feature>
<evidence type="ECO:0000256" key="5">
    <source>
        <dbReference type="ARBA" id="ARBA00022723"/>
    </source>
</evidence>
<dbReference type="PROSITE" id="PS00972">
    <property type="entry name" value="USP_1"/>
    <property type="match status" value="1"/>
</dbReference>
<keyword evidence="6 11" id="KW-0863">Zinc-finger</keyword>
<evidence type="ECO:0000259" key="14">
    <source>
        <dbReference type="PROSITE" id="PS50235"/>
    </source>
</evidence>
<dbReference type="SUPFAM" id="SSF54001">
    <property type="entry name" value="Cysteine proteinases"/>
    <property type="match status" value="1"/>
</dbReference>
<keyword evidence="4 17" id="KW-0645">Protease</keyword>
<dbReference type="EMBL" id="MNCJ02000327">
    <property type="protein sequence ID" value="KAF5778313.1"/>
    <property type="molecule type" value="Genomic_DNA"/>
</dbReference>
<dbReference type="OrthoDB" id="420187at2759"/>
<accession>A0A251T2V1</accession>
<dbReference type="GO" id="GO:0005829">
    <property type="term" value="C:cytosol"/>
    <property type="evidence" value="ECO:0000318"/>
    <property type="project" value="GO_Central"/>
</dbReference>
<dbReference type="InterPro" id="IPR050164">
    <property type="entry name" value="Peptidase_C19"/>
</dbReference>
<gene>
    <name evidence="17" type="primary">UBP15</name>
    <name evidence="17" type="ORF">HannXRQ_Chr12g0373551</name>
    <name evidence="16" type="ORF">HanXRQr2_Chr12g0546041</name>
</gene>
<dbReference type="FunFam" id="3.90.70.10:FF:000026">
    <property type="entry name" value="Ubiquitin carboxyl-terminal hydrolase 15"/>
    <property type="match status" value="1"/>
</dbReference>
<dbReference type="GO" id="GO:0008270">
    <property type="term" value="F:zinc ion binding"/>
    <property type="evidence" value="ECO:0007669"/>
    <property type="project" value="UniProtKB-KW"/>
</dbReference>
<keyword evidence="18" id="KW-1185">Reference proteome</keyword>
<dbReference type="Pfam" id="PF01753">
    <property type="entry name" value="zf-MYND"/>
    <property type="match status" value="1"/>
</dbReference>
<feature type="transmembrane region" description="Helical" evidence="13">
    <location>
        <begin position="12"/>
        <end position="31"/>
    </location>
</feature>
<dbReference type="GO" id="GO:0016579">
    <property type="term" value="P:protein deubiquitination"/>
    <property type="evidence" value="ECO:0007669"/>
    <property type="project" value="InterPro"/>
</dbReference>
<dbReference type="InterPro" id="IPR018200">
    <property type="entry name" value="USP_CS"/>
</dbReference>
<dbReference type="PROSITE" id="PS50865">
    <property type="entry name" value="ZF_MYND_2"/>
    <property type="match status" value="1"/>
</dbReference>
<evidence type="ECO:0000313" key="16">
    <source>
        <dbReference type="EMBL" id="KAF5778313.1"/>
    </source>
</evidence>
<dbReference type="GO" id="GO:0004843">
    <property type="term" value="F:cysteine-type deubiquitinase activity"/>
    <property type="evidence" value="ECO:0000318"/>
    <property type="project" value="GO_Central"/>
</dbReference>
<evidence type="ECO:0000256" key="4">
    <source>
        <dbReference type="ARBA" id="ARBA00022670"/>
    </source>
</evidence>
<evidence type="ECO:0000256" key="10">
    <source>
        <dbReference type="ARBA" id="ARBA00022833"/>
    </source>
</evidence>
<feature type="region of interest" description="Disordered" evidence="12">
    <location>
        <begin position="225"/>
        <end position="309"/>
    </location>
</feature>
<dbReference type="GO" id="GO:0006508">
    <property type="term" value="P:proteolysis"/>
    <property type="evidence" value="ECO:0007669"/>
    <property type="project" value="UniProtKB-KW"/>
</dbReference>
<comment type="catalytic activity">
    <reaction evidence="1">
        <text>Thiol-dependent hydrolysis of ester, thioester, amide, peptide and isopeptide bonds formed by the C-terminal Gly of ubiquitin (a 76-residue protein attached to proteins as an intracellular targeting signal).</text>
        <dbReference type="EC" id="3.4.19.12"/>
    </reaction>
</comment>
<dbReference type="PROSITE" id="PS50235">
    <property type="entry name" value="USP_3"/>
    <property type="match status" value="1"/>
</dbReference>
<evidence type="ECO:0000256" key="12">
    <source>
        <dbReference type="SAM" id="MobiDB-lite"/>
    </source>
</evidence>
<feature type="compositionally biased region" description="Polar residues" evidence="12">
    <location>
        <begin position="255"/>
        <end position="269"/>
    </location>
</feature>
<feature type="compositionally biased region" description="Low complexity" evidence="12">
    <location>
        <begin position="286"/>
        <end position="300"/>
    </location>
</feature>
<comment type="similarity">
    <text evidence="2">Belongs to the peptidase C19 family.</text>
</comment>
<feature type="compositionally biased region" description="Basic and acidic residues" evidence="12">
    <location>
        <begin position="233"/>
        <end position="254"/>
    </location>
</feature>
<dbReference type="Gene3D" id="6.10.140.2220">
    <property type="match status" value="1"/>
</dbReference>
<protein>
    <recommendedName>
        <fullName evidence="3">ubiquitinyl hydrolase 1</fullName>
        <ecNumber evidence="3">3.4.19.12</ecNumber>
    </recommendedName>
</protein>
<feature type="region of interest" description="Disordered" evidence="12">
    <location>
        <begin position="148"/>
        <end position="200"/>
    </location>
</feature>
<feature type="domain" description="MYND-type" evidence="15">
    <location>
        <begin position="79"/>
        <end position="116"/>
    </location>
</feature>
<reference evidence="16" key="3">
    <citation type="submission" date="2020-06" db="EMBL/GenBank/DDBJ databases">
        <title>Helianthus annuus Genome sequencing and assembly Release 2.</title>
        <authorList>
            <person name="Gouzy J."/>
            <person name="Langlade N."/>
            <person name="Munos S."/>
        </authorList>
    </citation>
    <scope>NUCLEOTIDE SEQUENCE</scope>
    <source>
        <tissue evidence="16">Leaves</tissue>
    </source>
</reference>
<evidence type="ECO:0000256" key="7">
    <source>
        <dbReference type="ARBA" id="ARBA00022786"/>
    </source>
</evidence>
<keyword evidence="13" id="KW-0812">Transmembrane</keyword>
<name>A0A251T2V1_HELAN</name>
<dbReference type="Gramene" id="mRNA:HanXRQr2_Chr12g0546041">
    <property type="protein sequence ID" value="mRNA:HanXRQr2_Chr12g0546041"/>
    <property type="gene ID" value="HanXRQr2_Chr12g0546041"/>
</dbReference>
<dbReference type="FunCoup" id="A0A251T2V1">
    <property type="interactions" value="698"/>
</dbReference>
<dbReference type="Proteomes" id="UP000215914">
    <property type="component" value="Chromosome 12"/>
</dbReference>
<feature type="compositionally biased region" description="Low complexity" evidence="12">
    <location>
        <begin position="148"/>
        <end position="179"/>
    </location>
</feature>
<organism evidence="17 18">
    <name type="scientific">Helianthus annuus</name>
    <name type="common">Common sunflower</name>
    <dbReference type="NCBI Taxonomy" id="4232"/>
    <lineage>
        <taxon>Eukaryota</taxon>
        <taxon>Viridiplantae</taxon>
        <taxon>Streptophyta</taxon>
        <taxon>Embryophyta</taxon>
        <taxon>Tracheophyta</taxon>
        <taxon>Spermatophyta</taxon>
        <taxon>Magnoliopsida</taxon>
        <taxon>eudicotyledons</taxon>
        <taxon>Gunneridae</taxon>
        <taxon>Pentapetalae</taxon>
        <taxon>asterids</taxon>
        <taxon>campanulids</taxon>
        <taxon>Asterales</taxon>
        <taxon>Asteraceae</taxon>
        <taxon>Asteroideae</taxon>
        <taxon>Heliantheae alliance</taxon>
        <taxon>Heliantheae</taxon>
        <taxon>Helianthus</taxon>
    </lineage>
</organism>
<dbReference type="STRING" id="4232.A0A251T2V1"/>
<dbReference type="EC" id="3.4.19.12" evidence="3"/>
<keyword evidence="13" id="KW-1133">Transmembrane helix</keyword>
<keyword evidence="5" id="KW-0479">Metal-binding</keyword>
<feature type="compositionally biased region" description="Low complexity" evidence="12">
    <location>
        <begin position="710"/>
        <end position="722"/>
    </location>
</feature>
<dbReference type="InterPro" id="IPR001394">
    <property type="entry name" value="Peptidase_C19_UCH"/>
</dbReference>
<keyword evidence="7" id="KW-0833">Ubl conjugation pathway</keyword>
<reference evidence="16 18" key="1">
    <citation type="journal article" date="2017" name="Nature">
        <title>The sunflower genome provides insights into oil metabolism, flowering and Asterid evolution.</title>
        <authorList>
            <person name="Badouin H."/>
            <person name="Gouzy J."/>
            <person name="Grassa C.J."/>
            <person name="Murat F."/>
            <person name="Staton S.E."/>
            <person name="Cottret L."/>
            <person name="Lelandais-Briere C."/>
            <person name="Owens G.L."/>
            <person name="Carrere S."/>
            <person name="Mayjonade B."/>
            <person name="Legrand L."/>
            <person name="Gill N."/>
            <person name="Kane N.C."/>
            <person name="Bowers J.E."/>
            <person name="Hubner S."/>
            <person name="Bellec A."/>
            <person name="Berard A."/>
            <person name="Berges H."/>
            <person name="Blanchet N."/>
            <person name="Boniface M.C."/>
            <person name="Brunel D."/>
            <person name="Catrice O."/>
            <person name="Chaidir N."/>
            <person name="Claudel C."/>
            <person name="Donnadieu C."/>
            <person name="Faraut T."/>
            <person name="Fievet G."/>
            <person name="Helmstetter N."/>
            <person name="King M."/>
            <person name="Knapp S.J."/>
            <person name="Lai Z."/>
            <person name="Le Paslier M.C."/>
            <person name="Lippi Y."/>
            <person name="Lorenzon L."/>
            <person name="Mandel J.R."/>
            <person name="Marage G."/>
            <person name="Marchand G."/>
            <person name="Marquand E."/>
            <person name="Bret-Mestries E."/>
            <person name="Morien E."/>
            <person name="Nambeesan S."/>
            <person name="Nguyen T."/>
            <person name="Pegot-Espagnet P."/>
            <person name="Pouilly N."/>
            <person name="Raftis F."/>
            <person name="Sallet E."/>
            <person name="Schiex T."/>
            <person name="Thomas J."/>
            <person name="Vandecasteele C."/>
            <person name="Vares D."/>
            <person name="Vear F."/>
            <person name="Vautrin S."/>
            <person name="Crespi M."/>
            <person name="Mangin B."/>
            <person name="Burke J.M."/>
            <person name="Salse J."/>
            <person name="Munos S."/>
            <person name="Vincourt P."/>
            <person name="Rieseberg L.H."/>
            <person name="Langlade N.B."/>
        </authorList>
    </citation>
    <scope>NUCLEOTIDE SEQUENCE [LARGE SCALE GENOMIC DNA]</scope>
    <source>
        <strain evidence="18">cv. SF193</strain>
        <tissue evidence="16">Leaves</tissue>
    </source>
</reference>
<dbReference type="Gene3D" id="3.90.70.10">
    <property type="entry name" value="Cysteine proteinases"/>
    <property type="match status" value="1"/>
</dbReference>
<dbReference type="Pfam" id="PF00443">
    <property type="entry name" value="UCH"/>
    <property type="match status" value="1"/>
</dbReference>
<feature type="domain" description="USP" evidence="14">
    <location>
        <begin position="392"/>
        <end position="696"/>
    </location>
</feature>
<evidence type="ECO:0000256" key="6">
    <source>
        <dbReference type="ARBA" id="ARBA00022771"/>
    </source>
</evidence>
<evidence type="ECO:0000256" key="13">
    <source>
        <dbReference type="SAM" id="Phobius"/>
    </source>
</evidence>
<sequence length="875" mass="98480">MLHTKETDLPGLFLVFVVLPIIAYILLGKWSEVAKKKDKIRVLAQIAAQESFRAEAMLAAVVDVPVVSVSKVVNGFHECANCFSPATTRCSRCKTVRYCSGKCQILHWRQVHKHECQRLEVNSSCSSPKSASNEELLSVHEQVSIHENSNSHCSESNIGHEISASDDPPESSSGPLSELKSSDKRNRCKTNREVSTREDTDAVDSFLDTCSTSYDNTTFKETYIRHKSKRSHSKEVIPERNNADIVGSKHEDLKSNGQHDSVSPAQNSAKALDMETERCPPKKSSRSYSSGSKSQKLGKSTVEFSKDQMCSRTENTGQIDDELDALQTSDVKGSGGISKGFMKMIGLKKSTKHGRVETSEVNGDKHKKIKMLFPYDEFLKYFGYEAFDFSPRGLVNCGNSCYANAVMQCLMSTKPLTIFLLHRSHSRTCCAKSWCLMCELEHYVTMLSCEPLSLSNILLHMRSVNCQIGDGSQEDAHEFLRLLITTMQSICLERLGGENVVDPKLQETTFIQHTFGGQLRSKVECLKCHHESDKYENFMDLTLEIFGRVDTLEDALAQFTRPEDLDGENMYRCGRCAAYVRARKQLAIHEAPNILTIVLKRFQEGSYGKLNKCIEYPEMLDMIPFMTGKDDIPPLYLLYGVVVHLDTMNASFSGHYISYVKDFQGNWSKIDDSQVLRVPLNQVMSEGAYILFYMRSSPRPPSRKHSKHQTSSFTKSKPPKSTFYHHQESTCFQGALNGNHLHTRPSNVDFSDATSSDWSIFTSSDDASFTTESTRDSFSTVDYSDNNTDPISSIFNTLYTPHDYLNHATVSRNRFSRSRAHTRFVEEKSCVLKCYETGNPPYRLRNTEKAYCCCSSSEAFSSCSGSSNNHCGLYT</sequence>
<evidence type="ECO:0000256" key="2">
    <source>
        <dbReference type="ARBA" id="ARBA00009085"/>
    </source>
</evidence>
<dbReference type="GO" id="GO:0031647">
    <property type="term" value="P:regulation of protein stability"/>
    <property type="evidence" value="ECO:0000318"/>
    <property type="project" value="GO_Central"/>
</dbReference>
<keyword evidence="10" id="KW-0862">Zinc</keyword>
<dbReference type="PANTHER" id="PTHR24006">
    <property type="entry name" value="UBIQUITIN CARBOXYL-TERMINAL HYDROLASE"/>
    <property type="match status" value="1"/>
</dbReference>
<dbReference type="InterPro" id="IPR028889">
    <property type="entry name" value="USP"/>
</dbReference>
<feature type="region of interest" description="Disordered" evidence="12">
    <location>
        <begin position="698"/>
        <end position="722"/>
    </location>
</feature>
<evidence type="ECO:0000259" key="15">
    <source>
        <dbReference type="PROSITE" id="PS50865"/>
    </source>
</evidence>
<dbReference type="InParanoid" id="A0A251T2V1"/>